<dbReference type="CDD" id="cd09603">
    <property type="entry name" value="M1_APN_like"/>
    <property type="match status" value="1"/>
</dbReference>
<dbReference type="PANTHER" id="PTHR45726">
    <property type="entry name" value="LEUKOTRIENE A-4 HYDROLASE"/>
    <property type="match status" value="1"/>
</dbReference>
<comment type="cofactor">
    <cofactor evidence="2">
        <name>Zn(2+)</name>
        <dbReference type="ChEBI" id="CHEBI:29105"/>
    </cofactor>
    <text evidence="2">Binds 1 zinc ion per subunit.</text>
</comment>
<dbReference type="EMBL" id="JAIRBB010000005">
    <property type="protein sequence ID" value="MCG2431069.1"/>
    <property type="molecule type" value="Genomic_DNA"/>
</dbReference>
<dbReference type="InterPro" id="IPR042097">
    <property type="entry name" value="Aminopeptidase_N-like_N_sf"/>
</dbReference>
<accession>A0A9X1U3Q9</accession>
<evidence type="ECO:0000256" key="2">
    <source>
        <dbReference type="PIRSR" id="PIRSR634015-3"/>
    </source>
</evidence>
<evidence type="ECO:0000313" key="6">
    <source>
        <dbReference type="EMBL" id="MCG2431069.1"/>
    </source>
</evidence>
<sequence>MKNLFLLLFLSINFVSIAQEFSRADTLRGSITPERAWWNVTHYDLKVSVNPSEKSIEGSNTITYEVLERNNIMQIDLQAPMKIDKILQNNEQISFTSDGNAHFLKLKKKQKKGKQNKITIYFSGKPTVARRAPWDGGFTWTKDSNGNHFIATANQGIGASVWWPLKDHPSEEPDNGMRISVTTPKHLMDVSNGRLIKVTESDTTKTWVWEVVNPINAYGVNINIGDYVHWGEKYQGLNGTLDMDYYVLRENEEKAKEQFKQAPMMMEAFEHWFGPYPFYEDGYKLVEAPYLGMEHQSSVTYGNGFENGYLGRDLSRSGWGMKFDFIIIHESGHEWFANNITNKDVADMWVHEGFTCYSENIYLDYHFGKKASSEYVVGLRRSILNDIPIIGNYNVSHSGSSDKYYKGANMLHTIRQLIDNDEKWRQILIGLNKGFYHQTVSSKQVEDYIMQKSGLDLNVFFNQYLRTTMIPKLEYKVEDNKLKFRYTDILKNFKMPVIAIINGKEEWIKPTSEWKTKEFSSFIETAEIKKDFYVITEIIE</sequence>
<proteinExistence type="predicted"/>
<evidence type="ECO:0000259" key="4">
    <source>
        <dbReference type="Pfam" id="PF01433"/>
    </source>
</evidence>
<evidence type="ECO:0000256" key="3">
    <source>
        <dbReference type="SAM" id="SignalP"/>
    </source>
</evidence>
<dbReference type="Gene3D" id="2.60.40.1730">
    <property type="entry name" value="tricorn interacting facor f3 domain"/>
    <property type="match status" value="1"/>
</dbReference>
<dbReference type="AlphaFoldDB" id="A0A9X1U3Q9"/>
<feature type="chain" id="PRO_5040733997" evidence="3">
    <location>
        <begin position="19"/>
        <end position="540"/>
    </location>
</feature>
<feature type="binding site" evidence="2">
    <location>
        <position position="352"/>
    </location>
    <ligand>
        <name>Zn(2+)</name>
        <dbReference type="ChEBI" id="CHEBI:29105"/>
        <note>catalytic</note>
    </ligand>
</feature>
<organism evidence="6 7">
    <name type="scientific">Aequorivita xiaoshiensis</name>
    <dbReference type="NCBI Taxonomy" id="2874476"/>
    <lineage>
        <taxon>Bacteria</taxon>
        <taxon>Pseudomonadati</taxon>
        <taxon>Bacteroidota</taxon>
        <taxon>Flavobacteriia</taxon>
        <taxon>Flavobacteriales</taxon>
        <taxon>Flavobacteriaceae</taxon>
        <taxon>Aequorivita</taxon>
    </lineage>
</organism>
<dbReference type="Proteomes" id="UP001139462">
    <property type="component" value="Unassembled WGS sequence"/>
</dbReference>
<evidence type="ECO:0000313" key="7">
    <source>
        <dbReference type="Proteomes" id="UP001139462"/>
    </source>
</evidence>
<feature type="binding site" evidence="2">
    <location>
        <position position="329"/>
    </location>
    <ligand>
        <name>Zn(2+)</name>
        <dbReference type="ChEBI" id="CHEBI:29105"/>
        <note>catalytic</note>
    </ligand>
</feature>
<feature type="domain" description="Peptidase M1 membrane alanine aminopeptidase" evidence="4">
    <location>
        <begin position="265"/>
        <end position="464"/>
    </location>
</feature>
<feature type="active site" description="Proton acceptor" evidence="1">
    <location>
        <position position="330"/>
    </location>
</feature>
<feature type="binding site" evidence="2">
    <location>
        <position position="333"/>
    </location>
    <ligand>
        <name>Zn(2+)</name>
        <dbReference type="ChEBI" id="CHEBI:29105"/>
        <note>catalytic</note>
    </ligand>
</feature>
<dbReference type="InterPro" id="IPR014782">
    <property type="entry name" value="Peptidase_M1_dom"/>
</dbReference>
<dbReference type="RefSeq" id="WP_237608218.1">
    <property type="nucleotide sequence ID" value="NZ_JAIRBB010000005.1"/>
</dbReference>
<feature type="signal peptide" evidence="3">
    <location>
        <begin position="1"/>
        <end position="18"/>
    </location>
</feature>
<dbReference type="InterPro" id="IPR045357">
    <property type="entry name" value="Aminopeptidase_N-like_N"/>
</dbReference>
<dbReference type="InterPro" id="IPR027268">
    <property type="entry name" value="Peptidase_M4/M1_CTD_sf"/>
</dbReference>
<feature type="active site" description="Proton donor" evidence="1">
    <location>
        <position position="404"/>
    </location>
</feature>
<gene>
    <name evidence="6" type="ORF">K8344_08050</name>
</gene>
<feature type="domain" description="Aminopeptidase N-like N-terminal" evidence="5">
    <location>
        <begin position="41"/>
        <end position="218"/>
    </location>
</feature>
<keyword evidence="3" id="KW-0732">Signal</keyword>
<dbReference type="GO" id="GO:0008270">
    <property type="term" value="F:zinc ion binding"/>
    <property type="evidence" value="ECO:0007669"/>
    <property type="project" value="InterPro"/>
</dbReference>
<keyword evidence="2" id="KW-0479">Metal-binding</keyword>
<dbReference type="InterPro" id="IPR034015">
    <property type="entry name" value="M1_LTA4H"/>
</dbReference>
<reference evidence="6" key="1">
    <citation type="submission" date="2021-09" db="EMBL/GenBank/DDBJ databases">
        <title>Genome of Aequorivita sp. strain F64183.</title>
        <authorList>
            <person name="Wang Y."/>
        </authorList>
    </citation>
    <scope>NUCLEOTIDE SEQUENCE</scope>
    <source>
        <strain evidence="6">F64183</strain>
    </source>
</reference>
<keyword evidence="2" id="KW-0862">Zinc</keyword>
<dbReference type="Pfam" id="PF01433">
    <property type="entry name" value="Peptidase_M1"/>
    <property type="match status" value="1"/>
</dbReference>
<dbReference type="PANTHER" id="PTHR45726:SF3">
    <property type="entry name" value="LEUKOTRIENE A-4 HYDROLASE"/>
    <property type="match status" value="1"/>
</dbReference>
<evidence type="ECO:0000259" key="5">
    <source>
        <dbReference type="Pfam" id="PF17900"/>
    </source>
</evidence>
<comment type="caution">
    <text evidence="6">The sequence shown here is derived from an EMBL/GenBank/DDBJ whole genome shotgun (WGS) entry which is preliminary data.</text>
</comment>
<evidence type="ECO:0000256" key="1">
    <source>
        <dbReference type="PIRSR" id="PIRSR634015-1"/>
    </source>
</evidence>
<dbReference type="SUPFAM" id="SSF55486">
    <property type="entry name" value="Metalloproteases ('zincins'), catalytic domain"/>
    <property type="match status" value="1"/>
</dbReference>
<dbReference type="Gene3D" id="1.10.390.10">
    <property type="entry name" value="Neutral Protease Domain 2"/>
    <property type="match status" value="1"/>
</dbReference>
<name>A0A9X1U3Q9_9FLAO</name>
<protein>
    <submittedName>
        <fullName evidence="6">M1 family metallopeptidase</fullName>
    </submittedName>
</protein>
<dbReference type="SUPFAM" id="SSF63737">
    <property type="entry name" value="Leukotriene A4 hydrolase N-terminal domain"/>
    <property type="match status" value="1"/>
</dbReference>
<keyword evidence="7" id="KW-1185">Reference proteome</keyword>
<dbReference type="GO" id="GO:0008237">
    <property type="term" value="F:metallopeptidase activity"/>
    <property type="evidence" value="ECO:0007669"/>
    <property type="project" value="InterPro"/>
</dbReference>
<dbReference type="Pfam" id="PF17900">
    <property type="entry name" value="Peptidase_M1_N"/>
    <property type="match status" value="1"/>
</dbReference>